<dbReference type="Proteomes" id="UP000034688">
    <property type="component" value="Unassembled WGS sequence"/>
</dbReference>
<dbReference type="InterPro" id="IPR012336">
    <property type="entry name" value="Thioredoxin-like_fold"/>
</dbReference>
<keyword evidence="5" id="KW-0676">Redox-active center</keyword>
<proteinExistence type="inferred from homology"/>
<evidence type="ECO:0000256" key="3">
    <source>
        <dbReference type="ARBA" id="ARBA00023002"/>
    </source>
</evidence>
<evidence type="ECO:0000256" key="6">
    <source>
        <dbReference type="SAM" id="Phobius"/>
    </source>
</evidence>
<dbReference type="InterPro" id="IPR013766">
    <property type="entry name" value="Thioredoxin_domain"/>
</dbReference>
<gene>
    <name evidence="8" type="ORF">UR54_C0003G0009</name>
</gene>
<dbReference type="EMBL" id="LBPP01000003">
    <property type="protein sequence ID" value="KKP61358.1"/>
    <property type="molecule type" value="Genomic_DNA"/>
</dbReference>
<protein>
    <submittedName>
        <fullName evidence="8">DSBA oxidoreductase</fullName>
    </submittedName>
</protein>
<dbReference type="PANTHER" id="PTHR13887:SF14">
    <property type="entry name" value="DISULFIDE BOND FORMATION PROTEIN D"/>
    <property type="match status" value="1"/>
</dbReference>
<dbReference type="Pfam" id="PF13462">
    <property type="entry name" value="Thioredoxin_4"/>
    <property type="match status" value="1"/>
</dbReference>
<dbReference type="SUPFAM" id="SSF52833">
    <property type="entry name" value="Thioredoxin-like"/>
    <property type="match status" value="1"/>
</dbReference>
<sequence length="216" mass="24835">MNKNIIVISIVSVLGTFLLLFGVYKLINQPIQTDFPQTKQLKTNDHIKWSFLKKNILIEYSDFQCPACKNAHNILKTIEASGSADFSITEKVTFVYRHFPLFQIHDKANAAAYAAEAAGKQDKFWEMGDLLFDNQQAWEKSNDPQKEYFLNYAKELQLDVDRFKKDSDSSEVKNRVAEDLKDADQMGINSTPTFFLNGQKVNVNSFDEFKVMLKKL</sequence>
<keyword evidence="4" id="KW-1015">Disulfide bond</keyword>
<evidence type="ECO:0000256" key="1">
    <source>
        <dbReference type="ARBA" id="ARBA00005791"/>
    </source>
</evidence>
<comment type="similarity">
    <text evidence="1">Belongs to the thioredoxin family. DsbA subfamily.</text>
</comment>
<evidence type="ECO:0000256" key="5">
    <source>
        <dbReference type="ARBA" id="ARBA00023284"/>
    </source>
</evidence>
<feature type="domain" description="Thioredoxin" evidence="7">
    <location>
        <begin position="29"/>
        <end position="216"/>
    </location>
</feature>
<dbReference type="AlphaFoldDB" id="A0A0G0AVX1"/>
<dbReference type="CDD" id="cd02972">
    <property type="entry name" value="DsbA_family"/>
    <property type="match status" value="1"/>
</dbReference>
<name>A0A0G0AVX1_9BACT</name>
<evidence type="ECO:0000256" key="4">
    <source>
        <dbReference type="ARBA" id="ARBA00023157"/>
    </source>
</evidence>
<dbReference type="Gene3D" id="3.40.30.10">
    <property type="entry name" value="Glutaredoxin"/>
    <property type="match status" value="1"/>
</dbReference>
<keyword evidence="3" id="KW-0560">Oxidoreductase</keyword>
<dbReference type="PROSITE" id="PS51352">
    <property type="entry name" value="THIOREDOXIN_2"/>
    <property type="match status" value="1"/>
</dbReference>
<evidence type="ECO:0000313" key="9">
    <source>
        <dbReference type="Proteomes" id="UP000034688"/>
    </source>
</evidence>
<keyword evidence="6" id="KW-1133">Transmembrane helix</keyword>
<evidence type="ECO:0000313" key="8">
    <source>
        <dbReference type="EMBL" id="KKP61358.1"/>
    </source>
</evidence>
<keyword evidence="6" id="KW-0812">Transmembrane</keyword>
<dbReference type="GO" id="GO:0016491">
    <property type="term" value="F:oxidoreductase activity"/>
    <property type="evidence" value="ECO:0007669"/>
    <property type="project" value="UniProtKB-KW"/>
</dbReference>
<keyword evidence="2" id="KW-0732">Signal</keyword>
<accession>A0A0G0AVX1</accession>
<evidence type="ECO:0000256" key="2">
    <source>
        <dbReference type="ARBA" id="ARBA00022729"/>
    </source>
</evidence>
<organism evidence="8 9">
    <name type="scientific">Candidatus Roizmanbacteria bacterium GW2011_GWA2_34_18</name>
    <dbReference type="NCBI Taxonomy" id="1618477"/>
    <lineage>
        <taxon>Bacteria</taxon>
        <taxon>Candidatus Roizmaniibacteriota</taxon>
    </lineage>
</organism>
<keyword evidence="6" id="KW-0472">Membrane</keyword>
<dbReference type="InterPro" id="IPR036249">
    <property type="entry name" value="Thioredoxin-like_sf"/>
</dbReference>
<feature type="transmembrane region" description="Helical" evidence="6">
    <location>
        <begin position="6"/>
        <end position="27"/>
    </location>
</feature>
<dbReference type="PANTHER" id="PTHR13887">
    <property type="entry name" value="GLUTATHIONE S-TRANSFERASE KAPPA"/>
    <property type="match status" value="1"/>
</dbReference>
<comment type="caution">
    <text evidence="8">The sequence shown here is derived from an EMBL/GenBank/DDBJ whole genome shotgun (WGS) entry which is preliminary data.</text>
</comment>
<reference evidence="8 9" key="1">
    <citation type="journal article" date="2015" name="Nature">
        <title>rRNA introns, odd ribosomes, and small enigmatic genomes across a large radiation of phyla.</title>
        <authorList>
            <person name="Brown C.T."/>
            <person name="Hug L.A."/>
            <person name="Thomas B.C."/>
            <person name="Sharon I."/>
            <person name="Castelle C.J."/>
            <person name="Singh A."/>
            <person name="Wilkins M.J."/>
            <person name="Williams K.H."/>
            <person name="Banfield J.F."/>
        </authorList>
    </citation>
    <scope>NUCLEOTIDE SEQUENCE [LARGE SCALE GENOMIC DNA]</scope>
</reference>
<dbReference type="STRING" id="1618477.UR54_C0003G0009"/>
<evidence type="ECO:0000259" key="7">
    <source>
        <dbReference type="PROSITE" id="PS51352"/>
    </source>
</evidence>